<name>A0A4V5ZZS5_STECR</name>
<evidence type="ECO:0000313" key="1">
    <source>
        <dbReference type="EMBL" id="TKR68705.1"/>
    </source>
</evidence>
<dbReference type="Proteomes" id="UP000298663">
    <property type="component" value="Unassembled WGS sequence"/>
</dbReference>
<comment type="caution">
    <text evidence="1">The sequence shown here is derived from an EMBL/GenBank/DDBJ whole genome shotgun (WGS) entry which is preliminary data.</text>
</comment>
<dbReference type="AlphaFoldDB" id="A0A4V5ZZS5"/>
<reference evidence="1 2" key="2">
    <citation type="journal article" date="2019" name="G3 (Bethesda)">
        <title>Hybrid Assembly of the Genome of the Entomopathogenic Nematode Steinernema carpocapsae Identifies the X-Chromosome.</title>
        <authorList>
            <person name="Serra L."/>
            <person name="Macchietto M."/>
            <person name="Macias-Munoz A."/>
            <person name="McGill C.J."/>
            <person name="Rodriguez I.M."/>
            <person name="Rodriguez B."/>
            <person name="Murad R."/>
            <person name="Mortazavi A."/>
        </authorList>
    </citation>
    <scope>NUCLEOTIDE SEQUENCE [LARGE SCALE GENOMIC DNA]</scope>
    <source>
        <strain evidence="1 2">ALL</strain>
    </source>
</reference>
<gene>
    <name evidence="1" type="ORF">L596_030949</name>
</gene>
<accession>A0A4V5ZZS5</accession>
<dbReference type="EMBL" id="AZBU02000008">
    <property type="protein sequence ID" value="TKR68705.1"/>
    <property type="molecule type" value="Genomic_DNA"/>
</dbReference>
<organism evidence="1 2">
    <name type="scientific">Steinernema carpocapsae</name>
    <name type="common">Entomopathogenic nematode</name>
    <dbReference type="NCBI Taxonomy" id="34508"/>
    <lineage>
        <taxon>Eukaryota</taxon>
        <taxon>Metazoa</taxon>
        <taxon>Ecdysozoa</taxon>
        <taxon>Nematoda</taxon>
        <taxon>Chromadorea</taxon>
        <taxon>Rhabditida</taxon>
        <taxon>Tylenchina</taxon>
        <taxon>Panagrolaimomorpha</taxon>
        <taxon>Strongyloidoidea</taxon>
        <taxon>Steinernematidae</taxon>
        <taxon>Steinernema</taxon>
    </lineage>
</organism>
<sequence length="188" mass="21847">MQKTFMPQTEPTSSAKNIMEASFKVKLRNNDTFDFNLKWLQHSAYLRALVEEKEPPIDCIALDRTVESFEFQVICNWLEVHGDNVEPAKTIDVYAEIAKMQDAMGNFSIDRLKQALFELEIVTLSKVIRYASFFEKPVLIMAMKSLKPNALTRMISQEEEDRWQMKMKIMEIHMEAECARLAGSSRRT</sequence>
<keyword evidence="2" id="KW-1185">Reference proteome</keyword>
<protein>
    <submittedName>
        <fullName evidence="1">Uncharacterized protein</fullName>
    </submittedName>
</protein>
<reference evidence="1 2" key="1">
    <citation type="journal article" date="2015" name="Genome Biol.">
        <title>Comparative genomics of Steinernema reveals deeply conserved gene regulatory networks.</title>
        <authorList>
            <person name="Dillman A.R."/>
            <person name="Macchietto M."/>
            <person name="Porter C.F."/>
            <person name="Rogers A."/>
            <person name="Williams B."/>
            <person name="Antoshechkin I."/>
            <person name="Lee M.M."/>
            <person name="Goodwin Z."/>
            <person name="Lu X."/>
            <person name="Lewis E.E."/>
            <person name="Goodrich-Blair H."/>
            <person name="Stock S.P."/>
            <person name="Adams B.J."/>
            <person name="Sternberg P.W."/>
            <person name="Mortazavi A."/>
        </authorList>
    </citation>
    <scope>NUCLEOTIDE SEQUENCE [LARGE SCALE GENOMIC DNA]</scope>
    <source>
        <strain evidence="1 2">ALL</strain>
    </source>
</reference>
<evidence type="ECO:0000313" key="2">
    <source>
        <dbReference type="Proteomes" id="UP000298663"/>
    </source>
</evidence>
<proteinExistence type="predicted"/>